<evidence type="ECO:0000256" key="2">
    <source>
        <dbReference type="ARBA" id="ARBA00023445"/>
    </source>
</evidence>
<dbReference type="Proteomes" id="UP001208938">
    <property type="component" value="Unassembled WGS sequence"/>
</dbReference>
<accession>A0ABT3H4J1</accession>
<keyword evidence="1" id="KW-0560">Oxidoreductase</keyword>
<dbReference type="InterPro" id="IPR001509">
    <property type="entry name" value="Epimerase_deHydtase"/>
</dbReference>
<dbReference type="InterPro" id="IPR036291">
    <property type="entry name" value="NAD(P)-bd_dom_sf"/>
</dbReference>
<gene>
    <name evidence="4" type="ORF">OKW52_21300</name>
</gene>
<sequence>MAQRVFITGVSGFIAKHIALQALEAGHRVTGSLRNLERADEVRAAIAPFLSSFRAIERLDFTALDLTRDDGWRAALTGQDALIHTASPFPVARPRNADEIIAPARDGTRRALTAAADAGVRRVVLTSSCAAVWGQVRAQRPATDKDWTDPADRRIGPYEASKTIAERLAWQIAEDRDLALSTINPGWVLGPPLDGNFGSSVALIRRLLSGKDPALPHMGLPVADVRDIARMHLAALETDASIGGRYLGASGSLWLIDIARLLQQTYPDRKLARREAPNWAIRLLGLVDADVRESTAMLGERRVLDTSRAQQELGMRFVPVETAIKDCAAALVAMGA</sequence>
<name>A0ABT3H4J1_9RHOB</name>
<dbReference type="PANTHER" id="PTHR10366:SF564">
    <property type="entry name" value="STEROL-4-ALPHA-CARBOXYLATE 3-DEHYDROGENASE, DECARBOXYLATING"/>
    <property type="match status" value="1"/>
</dbReference>
<dbReference type="RefSeq" id="WP_264507490.1">
    <property type="nucleotide sequence ID" value="NZ_JAPDFL010000001.1"/>
</dbReference>
<comment type="caution">
    <text evidence="4">The sequence shown here is derived from an EMBL/GenBank/DDBJ whole genome shotgun (WGS) entry which is preliminary data.</text>
</comment>
<proteinExistence type="inferred from homology"/>
<dbReference type="InterPro" id="IPR050425">
    <property type="entry name" value="NAD(P)_dehydrat-like"/>
</dbReference>
<dbReference type="SUPFAM" id="SSF51735">
    <property type="entry name" value="NAD(P)-binding Rossmann-fold domains"/>
    <property type="match status" value="1"/>
</dbReference>
<dbReference type="Pfam" id="PF01370">
    <property type="entry name" value="Epimerase"/>
    <property type="match status" value="1"/>
</dbReference>
<evidence type="ECO:0000259" key="3">
    <source>
        <dbReference type="Pfam" id="PF01370"/>
    </source>
</evidence>
<reference evidence="4 5" key="1">
    <citation type="submission" date="2022-10" db="EMBL/GenBank/DDBJ databases">
        <title>Pararhodobacter sp. nov., isolated from marine algae.</title>
        <authorList>
            <person name="Choi B.J."/>
            <person name="Kim J.M."/>
            <person name="Lee J.K."/>
            <person name="Choi D.G."/>
            <person name="Jeon C.O."/>
        </authorList>
    </citation>
    <scope>NUCLEOTIDE SEQUENCE [LARGE SCALE GENOMIC DNA]</scope>
    <source>
        <strain evidence="4 5">ZQ420</strain>
    </source>
</reference>
<evidence type="ECO:0000313" key="5">
    <source>
        <dbReference type="Proteomes" id="UP001208938"/>
    </source>
</evidence>
<dbReference type="Gene3D" id="3.40.50.720">
    <property type="entry name" value="NAD(P)-binding Rossmann-like Domain"/>
    <property type="match status" value="1"/>
</dbReference>
<keyword evidence="5" id="KW-1185">Reference proteome</keyword>
<protein>
    <submittedName>
        <fullName evidence="4">NAD-dependent epimerase/dehydratase family protein</fullName>
    </submittedName>
</protein>
<evidence type="ECO:0000313" key="4">
    <source>
        <dbReference type="EMBL" id="MCW1934717.1"/>
    </source>
</evidence>
<dbReference type="PANTHER" id="PTHR10366">
    <property type="entry name" value="NAD DEPENDENT EPIMERASE/DEHYDRATASE"/>
    <property type="match status" value="1"/>
</dbReference>
<comment type="similarity">
    <text evidence="2">Belongs to the NAD(P)-dependent epimerase/dehydratase family. Dihydroflavonol-4-reductase subfamily.</text>
</comment>
<organism evidence="4 5">
    <name type="scientific">Pararhodobacter zhoushanensis</name>
    <dbReference type="NCBI Taxonomy" id="2479545"/>
    <lineage>
        <taxon>Bacteria</taxon>
        <taxon>Pseudomonadati</taxon>
        <taxon>Pseudomonadota</taxon>
        <taxon>Alphaproteobacteria</taxon>
        <taxon>Rhodobacterales</taxon>
        <taxon>Paracoccaceae</taxon>
        <taxon>Pararhodobacter</taxon>
    </lineage>
</organism>
<evidence type="ECO:0000256" key="1">
    <source>
        <dbReference type="ARBA" id="ARBA00023002"/>
    </source>
</evidence>
<feature type="domain" description="NAD-dependent epimerase/dehydratase" evidence="3">
    <location>
        <begin position="5"/>
        <end position="240"/>
    </location>
</feature>
<dbReference type="EMBL" id="JAPDFL010000001">
    <property type="protein sequence ID" value="MCW1934717.1"/>
    <property type="molecule type" value="Genomic_DNA"/>
</dbReference>